<evidence type="ECO:0000256" key="1">
    <source>
        <dbReference type="ARBA" id="ARBA00023015"/>
    </source>
</evidence>
<reference evidence="6 7" key="1">
    <citation type="submission" date="2018-10" db="EMBL/GenBank/DDBJ databases">
        <authorList>
            <person name="Li J."/>
        </authorList>
    </citation>
    <scope>NUCLEOTIDE SEQUENCE [LARGE SCALE GENOMIC DNA]</scope>
    <source>
        <strain evidence="6 7">JCM 11654</strain>
    </source>
</reference>
<dbReference type="Pfam" id="PF00440">
    <property type="entry name" value="TetR_N"/>
    <property type="match status" value="1"/>
</dbReference>
<keyword evidence="7" id="KW-1185">Reference proteome</keyword>
<dbReference type="SUPFAM" id="SSF46689">
    <property type="entry name" value="Homeodomain-like"/>
    <property type="match status" value="1"/>
</dbReference>
<name>A0A3L7AWX7_9MICO</name>
<dbReference type="InterPro" id="IPR050109">
    <property type="entry name" value="HTH-type_TetR-like_transc_reg"/>
</dbReference>
<comment type="caution">
    <text evidence="6">The sequence shown here is derived from an EMBL/GenBank/DDBJ whole genome shotgun (WGS) entry which is preliminary data.</text>
</comment>
<dbReference type="PANTHER" id="PTHR30055:SF234">
    <property type="entry name" value="HTH-TYPE TRANSCRIPTIONAL REGULATOR BETI"/>
    <property type="match status" value="1"/>
</dbReference>
<dbReference type="InterPro" id="IPR001647">
    <property type="entry name" value="HTH_TetR"/>
</dbReference>
<dbReference type="Gene3D" id="1.10.10.60">
    <property type="entry name" value="Homeodomain-like"/>
    <property type="match status" value="1"/>
</dbReference>
<dbReference type="PRINTS" id="PR00455">
    <property type="entry name" value="HTHTETR"/>
</dbReference>
<keyword evidence="3" id="KW-0804">Transcription</keyword>
<accession>A0A3L7AWX7</accession>
<dbReference type="Proteomes" id="UP000269438">
    <property type="component" value="Unassembled WGS sequence"/>
</dbReference>
<evidence type="ECO:0000259" key="5">
    <source>
        <dbReference type="PROSITE" id="PS50977"/>
    </source>
</evidence>
<feature type="domain" description="HTH tetR-type" evidence="5">
    <location>
        <begin position="15"/>
        <end position="75"/>
    </location>
</feature>
<dbReference type="AlphaFoldDB" id="A0A3L7AWX7"/>
<dbReference type="Gene3D" id="1.10.357.10">
    <property type="entry name" value="Tetracycline Repressor, domain 2"/>
    <property type="match status" value="1"/>
</dbReference>
<keyword evidence="1" id="KW-0805">Transcription regulation</keyword>
<dbReference type="PANTHER" id="PTHR30055">
    <property type="entry name" value="HTH-TYPE TRANSCRIPTIONAL REGULATOR RUTR"/>
    <property type="match status" value="1"/>
</dbReference>
<keyword evidence="2 4" id="KW-0238">DNA-binding</keyword>
<dbReference type="GO" id="GO:0003700">
    <property type="term" value="F:DNA-binding transcription factor activity"/>
    <property type="evidence" value="ECO:0007669"/>
    <property type="project" value="TreeGrafter"/>
</dbReference>
<dbReference type="RefSeq" id="WP_121687404.1">
    <property type="nucleotide sequence ID" value="NZ_RCUY01000002.1"/>
</dbReference>
<dbReference type="OrthoDB" id="3635456at2"/>
<dbReference type="GO" id="GO:0000976">
    <property type="term" value="F:transcription cis-regulatory region binding"/>
    <property type="evidence" value="ECO:0007669"/>
    <property type="project" value="TreeGrafter"/>
</dbReference>
<dbReference type="InterPro" id="IPR023772">
    <property type="entry name" value="DNA-bd_HTH_TetR-type_CS"/>
</dbReference>
<sequence>MTSEQSPGRRERKKAATRQSIADAALELFLARGFDAVSIREIAERADVSTTTIFKHFTGKEALLFDRSEDFSSELTSAVTERPEGTPILEALRGHALATWVPISTDPRLVGIAGLLDQTPALREYADRLWARHSDALAAVIAEASGRPENDLRSATLARFVVQVPALIREHTDPAAAANEIFDLLRDGWGTEAPNR</sequence>
<organism evidence="6 7">
    <name type="scientific">Mycetocola lacteus</name>
    <dbReference type="NCBI Taxonomy" id="76637"/>
    <lineage>
        <taxon>Bacteria</taxon>
        <taxon>Bacillati</taxon>
        <taxon>Actinomycetota</taxon>
        <taxon>Actinomycetes</taxon>
        <taxon>Micrococcales</taxon>
        <taxon>Microbacteriaceae</taxon>
        <taxon>Mycetocola</taxon>
    </lineage>
</organism>
<evidence type="ECO:0000256" key="3">
    <source>
        <dbReference type="ARBA" id="ARBA00023163"/>
    </source>
</evidence>
<evidence type="ECO:0000313" key="6">
    <source>
        <dbReference type="EMBL" id="RLP83742.1"/>
    </source>
</evidence>
<dbReference type="PROSITE" id="PS50977">
    <property type="entry name" value="HTH_TETR_2"/>
    <property type="match status" value="1"/>
</dbReference>
<proteinExistence type="predicted"/>
<dbReference type="InterPro" id="IPR009057">
    <property type="entry name" value="Homeodomain-like_sf"/>
</dbReference>
<dbReference type="EMBL" id="RCUY01000002">
    <property type="protein sequence ID" value="RLP83742.1"/>
    <property type="molecule type" value="Genomic_DNA"/>
</dbReference>
<protein>
    <submittedName>
        <fullName evidence="6">TetR family transcriptional regulator</fullName>
    </submittedName>
</protein>
<feature type="DNA-binding region" description="H-T-H motif" evidence="4">
    <location>
        <begin position="38"/>
        <end position="57"/>
    </location>
</feature>
<gene>
    <name evidence="6" type="ORF">D9V34_02730</name>
</gene>
<evidence type="ECO:0000256" key="2">
    <source>
        <dbReference type="ARBA" id="ARBA00023125"/>
    </source>
</evidence>
<evidence type="ECO:0000313" key="7">
    <source>
        <dbReference type="Proteomes" id="UP000269438"/>
    </source>
</evidence>
<dbReference type="PROSITE" id="PS01081">
    <property type="entry name" value="HTH_TETR_1"/>
    <property type="match status" value="1"/>
</dbReference>
<evidence type="ECO:0000256" key="4">
    <source>
        <dbReference type="PROSITE-ProRule" id="PRU00335"/>
    </source>
</evidence>